<feature type="transmembrane region" description="Helical" evidence="1">
    <location>
        <begin position="17"/>
        <end position="38"/>
    </location>
</feature>
<evidence type="ECO:0000313" key="3">
    <source>
        <dbReference type="Proteomes" id="UP000221961"/>
    </source>
</evidence>
<evidence type="ECO:0000313" key="2">
    <source>
        <dbReference type="EMBL" id="ATL71926.1"/>
    </source>
</evidence>
<feature type="transmembrane region" description="Helical" evidence="1">
    <location>
        <begin position="203"/>
        <end position="223"/>
    </location>
</feature>
<sequence length="443" mass="49299">MSEPTLTGPRWPAATRVAFRFCFVYFGLFCLTDPQILYDFVGWFRTLLPIDASLWLVRPLAPLVHSVGRTVFGVDATLRIDSASGDQPFQWVLLFCLLVVATVTTVVWSVLDRRRRDYRLLAGWFLLFVRLCLAVQMVSYGLAKAIPIQMPEPALTTLLEPFGNLSPMGVLWNQVGASQPYEILLGCAEVTAGVLLFVPRTAVLGAMLSLVSMAQVFVLNMTFGVPVKILSGHLLLLSMVLLAPEARRLLDALVRDRAVGPGSRPEPWRAPRARRIAVVVQVVLGVWVVASIAQLGWTTFREVGGGQDKPPLYGIWSVTEFTRDDQPVPPLLTDPGRWRNLIIETPGAATYQVMDDRMIPAMAQVDLAKHHLDMFAMPGPQGTVPGHLGSARFTFEQPSAAELRLRGLLDGHRVTMTLNRVDRSAFRLYSTGFHWVQDYQHSR</sequence>
<feature type="transmembrane region" description="Helical" evidence="1">
    <location>
        <begin position="91"/>
        <end position="111"/>
    </location>
</feature>
<feature type="transmembrane region" description="Helical" evidence="1">
    <location>
        <begin position="276"/>
        <end position="297"/>
    </location>
</feature>
<accession>A0A291RWM2</accession>
<proteinExistence type="predicted"/>
<keyword evidence="1" id="KW-0812">Transmembrane</keyword>
<feature type="transmembrane region" description="Helical" evidence="1">
    <location>
        <begin position="123"/>
        <end position="143"/>
    </location>
</feature>
<keyword evidence="1" id="KW-1133">Transmembrane helix</keyword>
<gene>
    <name evidence="2" type="ORF">CRH09_19245</name>
</gene>
<organism evidence="2 3">
    <name type="scientific">Nocardia terpenica</name>
    <dbReference type="NCBI Taxonomy" id="455432"/>
    <lineage>
        <taxon>Bacteria</taxon>
        <taxon>Bacillati</taxon>
        <taxon>Actinomycetota</taxon>
        <taxon>Actinomycetes</taxon>
        <taxon>Mycobacteriales</taxon>
        <taxon>Nocardiaceae</taxon>
        <taxon>Nocardia</taxon>
    </lineage>
</organism>
<reference evidence="2 3" key="1">
    <citation type="submission" date="2017-10" db="EMBL/GenBank/DDBJ databases">
        <title>Comparative genomics between pathogenic Norcardia.</title>
        <authorList>
            <person name="Zeng L."/>
        </authorList>
    </citation>
    <scope>NUCLEOTIDE SEQUENCE [LARGE SCALE GENOMIC DNA]</scope>
    <source>
        <strain evidence="2 3">NC_YFY_NT001</strain>
    </source>
</reference>
<evidence type="ECO:0000256" key="1">
    <source>
        <dbReference type="SAM" id="Phobius"/>
    </source>
</evidence>
<dbReference type="EMBL" id="CP023778">
    <property type="protein sequence ID" value="ATL71926.1"/>
    <property type="molecule type" value="Genomic_DNA"/>
</dbReference>
<keyword evidence="1" id="KW-0472">Membrane</keyword>
<dbReference type="Proteomes" id="UP000221961">
    <property type="component" value="Chromosome"/>
</dbReference>
<name>A0A291RWM2_9NOCA</name>
<dbReference type="KEGG" id="ntp:CRH09_19245"/>
<dbReference type="AlphaFoldDB" id="A0A291RWM2"/>
<protein>
    <submittedName>
        <fullName evidence="2">DoxX family protein</fullName>
    </submittedName>
</protein>